<keyword evidence="3" id="KW-0813">Transport</keyword>
<comment type="subcellular location">
    <subcellularLocation>
        <location evidence="1">Cell membrane</location>
        <topology evidence="1">Peripheral membrane protein</topology>
    </subcellularLocation>
</comment>
<dbReference type="GO" id="GO:0005886">
    <property type="term" value="C:plasma membrane"/>
    <property type="evidence" value="ECO:0007669"/>
    <property type="project" value="UniProtKB-SubCell"/>
</dbReference>
<evidence type="ECO:0000256" key="5">
    <source>
        <dbReference type="ARBA" id="ARBA00022519"/>
    </source>
</evidence>
<dbReference type="RefSeq" id="WP_076331700.1">
    <property type="nucleotide sequence ID" value="NZ_MRTJ01000002.1"/>
</dbReference>
<keyword evidence="5" id="KW-0997">Cell inner membrane</keyword>
<keyword evidence="9" id="KW-0472">Membrane</keyword>
<name>A0A1R1C0D1_PAEAM</name>
<evidence type="ECO:0000256" key="8">
    <source>
        <dbReference type="ARBA" id="ARBA00022967"/>
    </source>
</evidence>
<keyword evidence="4" id="KW-1003">Cell membrane</keyword>
<dbReference type="AlphaFoldDB" id="A0A1R1C0D1"/>
<keyword evidence="7" id="KW-0067">ATP-binding</keyword>
<dbReference type="InterPro" id="IPR050388">
    <property type="entry name" value="ABC_Ni/Peptide_Import"/>
</dbReference>
<evidence type="ECO:0000313" key="12">
    <source>
        <dbReference type="Proteomes" id="UP000187134"/>
    </source>
</evidence>
<evidence type="ECO:0000313" key="11">
    <source>
        <dbReference type="EMBL" id="OMF15509.1"/>
    </source>
</evidence>
<keyword evidence="6" id="KW-0547">Nucleotide-binding</keyword>
<evidence type="ECO:0000256" key="6">
    <source>
        <dbReference type="ARBA" id="ARBA00022741"/>
    </source>
</evidence>
<dbReference type="PROSITE" id="PS50893">
    <property type="entry name" value="ABC_TRANSPORTER_2"/>
    <property type="match status" value="1"/>
</dbReference>
<evidence type="ECO:0000256" key="1">
    <source>
        <dbReference type="ARBA" id="ARBA00004202"/>
    </source>
</evidence>
<comment type="caution">
    <text evidence="11">The sequence shown here is derived from an EMBL/GenBank/DDBJ whole genome shotgun (WGS) entry which is preliminary data.</text>
</comment>
<keyword evidence="8" id="KW-1278">Translocase</keyword>
<reference evidence="11 12" key="1">
    <citation type="submission" date="2016-11" db="EMBL/GenBank/DDBJ databases">
        <title>Paenibacillus species isolates.</title>
        <authorList>
            <person name="Beno S.M."/>
        </authorList>
    </citation>
    <scope>NUCLEOTIDE SEQUENCE [LARGE SCALE GENOMIC DNA]</scope>
    <source>
        <strain evidence="11 12">FSL H8-0246</strain>
    </source>
</reference>
<dbReference type="PANTHER" id="PTHR43297">
    <property type="entry name" value="OLIGOPEPTIDE TRANSPORT ATP-BINDING PROTEIN APPD"/>
    <property type="match status" value="1"/>
</dbReference>
<dbReference type="Gene3D" id="3.40.50.300">
    <property type="entry name" value="P-loop containing nucleotide triphosphate hydrolases"/>
    <property type="match status" value="1"/>
</dbReference>
<dbReference type="OrthoDB" id="9802264at2"/>
<feature type="domain" description="ABC transporter" evidence="10">
    <location>
        <begin position="4"/>
        <end position="249"/>
    </location>
</feature>
<dbReference type="GO" id="GO:0005524">
    <property type="term" value="F:ATP binding"/>
    <property type="evidence" value="ECO:0007669"/>
    <property type="project" value="UniProtKB-KW"/>
</dbReference>
<dbReference type="InterPro" id="IPR027417">
    <property type="entry name" value="P-loop_NTPase"/>
</dbReference>
<dbReference type="InterPro" id="IPR017871">
    <property type="entry name" value="ABC_transporter-like_CS"/>
</dbReference>
<accession>A0A1R1C0D1</accession>
<dbReference type="InterPro" id="IPR003439">
    <property type="entry name" value="ABC_transporter-like_ATP-bd"/>
</dbReference>
<dbReference type="PANTHER" id="PTHR43297:SF14">
    <property type="entry name" value="ATPASE AAA-TYPE CORE DOMAIN-CONTAINING PROTEIN"/>
    <property type="match status" value="1"/>
</dbReference>
<gene>
    <name evidence="11" type="ORF">BK131_11640</name>
</gene>
<dbReference type="InterPro" id="IPR003593">
    <property type="entry name" value="AAA+_ATPase"/>
</dbReference>
<dbReference type="PROSITE" id="PS00211">
    <property type="entry name" value="ABC_TRANSPORTER_1"/>
    <property type="match status" value="1"/>
</dbReference>
<dbReference type="EMBL" id="MRTJ01000002">
    <property type="protein sequence ID" value="OMF15509.1"/>
    <property type="molecule type" value="Genomic_DNA"/>
</dbReference>
<dbReference type="GO" id="GO:0016887">
    <property type="term" value="F:ATP hydrolysis activity"/>
    <property type="evidence" value="ECO:0007669"/>
    <property type="project" value="InterPro"/>
</dbReference>
<comment type="similarity">
    <text evidence="2">Belongs to the ABC transporter superfamily.</text>
</comment>
<evidence type="ECO:0000256" key="2">
    <source>
        <dbReference type="ARBA" id="ARBA00005417"/>
    </source>
</evidence>
<dbReference type="CDD" id="cd03257">
    <property type="entry name" value="ABC_NikE_OppD_transporters"/>
    <property type="match status" value="1"/>
</dbReference>
<dbReference type="SUPFAM" id="SSF52540">
    <property type="entry name" value="P-loop containing nucleoside triphosphate hydrolases"/>
    <property type="match status" value="1"/>
</dbReference>
<sequence>MSLLELKGLRLIAGEKILIHDMHLSVKAGDWLTVIGESGSGKTLTGLSIGRLLPNGVRHAAGQITFNDQSLSELSEKQMNGLRGKEIAYVFQDYTGVFSPFLTIGKQLDETLRVHYTWGPKERKERIEQALNDVSLPAKRVVVSYPFQLSGGQLQRVSIAMAMLLEPKLLIADEPTSALDWVTGAEILDLLIRFREKTDCSILFITHDLKLARRCADQIVIMREGRILESGKAEDVLTQTTHPYTQKLLAAESILSYAEPGVVPERGGLS</sequence>
<protein>
    <recommendedName>
        <fullName evidence="10">ABC transporter domain-containing protein</fullName>
    </recommendedName>
</protein>
<dbReference type="Pfam" id="PF00005">
    <property type="entry name" value="ABC_tran"/>
    <property type="match status" value="1"/>
</dbReference>
<dbReference type="Proteomes" id="UP000187134">
    <property type="component" value="Unassembled WGS sequence"/>
</dbReference>
<evidence type="ECO:0000256" key="4">
    <source>
        <dbReference type="ARBA" id="ARBA00022475"/>
    </source>
</evidence>
<dbReference type="SMART" id="SM00382">
    <property type="entry name" value="AAA"/>
    <property type="match status" value="1"/>
</dbReference>
<evidence type="ECO:0000259" key="10">
    <source>
        <dbReference type="PROSITE" id="PS50893"/>
    </source>
</evidence>
<proteinExistence type="inferred from homology"/>
<evidence type="ECO:0000256" key="9">
    <source>
        <dbReference type="ARBA" id="ARBA00023136"/>
    </source>
</evidence>
<evidence type="ECO:0000256" key="7">
    <source>
        <dbReference type="ARBA" id="ARBA00022840"/>
    </source>
</evidence>
<organism evidence="11 12">
    <name type="scientific">Paenibacillus amylolyticus</name>
    <dbReference type="NCBI Taxonomy" id="1451"/>
    <lineage>
        <taxon>Bacteria</taxon>
        <taxon>Bacillati</taxon>
        <taxon>Bacillota</taxon>
        <taxon>Bacilli</taxon>
        <taxon>Bacillales</taxon>
        <taxon>Paenibacillaceae</taxon>
        <taxon>Paenibacillus</taxon>
    </lineage>
</organism>
<evidence type="ECO:0000256" key="3">
    <source>
        <dbReference type="ARBA" id="ARBA00022448"/>
    </source>
</evidence>